<dbReference type="EMBL" id="CP001737">
    <property type="protein sequence ID" value="ACV80115.1"/>
    <property type="molecule type" value="Genomic_DNA"/>
</dbReference>
<evidence type="ECO:0000313" key="3">
    <source>
        <dbReference type="Proteomes" id="UP000002218"/>
    </source>
</evidence>
<dbReference type="InterPro" id="IPR017868">
    <property type="entry name" value="Filamin/ABP280_repeat-like"/>
</dbReference>
<feature type="transmembrane region" description="Helical" evidence="1">
    <location>
        <begin position="134"/>
        <end position="152"/>
    </location>
</feature>
<reference evidence="2 3" key="2">
    <citation type="journal article" date="2010" name="Stand. Genomic Sci.">
        <title>Complete genome sequence of Nakamurella multipartita type strain (Y-104).</title>
        <authorList>
            <person name="Tice H."/>
            <person name="Mayilraj S."/>
            <person name="Sims D."/>
            <person name="Lapidus A."/>
            <person name="Nolan M."/>
            <person name="Lucas S."/>
            <person name="Glavina Del Rio T."/>
            <person name="Copeland A."/>
            <person name="Cheng J.F."/>
            <person name="Meincke L."/>
            <person name="Bruce D."/>
            <person name="Goodwin L."/>
            <person name="Pitluck S."/>
            <person name="Ivanova N."/>
            <person name="Mavromatis K."/>
            <person name="Ovchinnikova G."/>
            <person name="Pati A."/>
            <person name="Chen A."/>
            <person name="Palaniappan K."/>
            <person name="Land M."/>
            <person name="Hauser L."/>
            <person name="Chang Y.J."/>
            <person name="Jeffries C.D."/>
            <person name="Detter J.C."/>
            <person name="Brettin T."/>
            <person name="Rohde M."/>
            <person name="Goker M."/>
            <person name="Bristow J."/>
            <person name="Eisen J.A."/>
            <person name="Markowitz V."/>
            <person name="Hugenholtz P."/>
            <person name="Kyrpides N.C."/>
            <person name="Klenk H.P."/>
            <person name="Chen F."/>
        </authorList>
    </citation>
    <scope>NUCLEOTIDE SEQUENCE [LARGE SCALE GENOMIC DNA]</scope>
    <source>
        <strain evidence="3">ATCC 700099 / DSM 44233 / CIP 104796 / JCM 9543 / NBRC 105858 / Y-104</strain>
    </source>
</reference>
<feature type="transmembrane region" description="Helical" evidence="1">
    <location>
        <begin position="20"/>
        <end position="42"/>
    </location>
</feature>
<reference evidence="3" key="1">
    <citation type="submission" date="2009-09" db="EMBL/GenBank/DDBJ databases">
        <title>The complete genome of Nakamurella multipartita DSM 44233.</title>
        <authorList>
            <consortium name="US DOE Joint Genome Institute (JGI-PGF)"/>
            <person name="Lucas S."/>
            <person name="Copeland A."/>
            <person name="Lapidus A."/>
            <person name="Glavina del Rio T."/>
            <person name="Dalin E."/>
            <person name="Tice H."/>
            <person name="Bruce D."/>
            <person name="Goodwin L."/>
            <person name="Pitluck S."/>
            <person name="Kyrpides N."/>
            <person name="Mavromatis K."/>
            <person name="Ivanova N."/>
            <person name="Ovchinnikova G."/>
            <person name="Sims D."/>
            <person name="Meincke L."/>
            <person name="Brettin T."/>
            <person name="Detter J.C."/>
            <person name="Han C."/>
            <person name="Larimer F."/>
            <person name="Land M."/>
            <person name="Hauser L."/>
            <person name="Markowitz V."/>
            <person name="Cheng J.-F."/>
            <person name="Hugenholtz P."/>
            <person name="Woyke T."/>
            <person name="Wu D."/>
            <person name="Klenk H.-P."/>
            <person name="Eisen J.A."/>
        </authorList>
    </citation>
    <scope>NUCLEOTIDE SEQUENCE [LARGE SCALE GENOMIC DNA]</scope>
    <source>
        <strain evidence="3">ATCC 700099 / DSM 44233 / CIP 104796 / JCM 9543 / NBRC 105858 / Y-104</strain>
    </source>
</reference>
<feature type="transmembrane region" description="Helical" evidence="1">
    <location>
        <begin position="158"/>
        <end position="183"/>
    </location>
</feature>
<evidence type="ECO:0000313" key="2">
    <source>
        <dbReference type="EMBL" id="ACV80115.1"/>
    </source>
</evidence>
<dbReference type="Proteomes" id="UP000002218">
    <property type="component" value="Chromosome"/>
</dbReference>
<accession>C8XGB3</accession>
<protein>
    <submittedName>
        <fullName evidence="2">Uncharacterized protein</fullName>
    </submittedName>
</protein>
<keyword evidence="3" id="KW-1185">Reference proteome</keyword>
<dbReference type="InParanoid" id="C8XGB3"/>
<dbReference type="PROSITE" id="PS50194">
    <property type="entry name" value="FILAMIN_REPEAT"/>
    <property type="match status" value="1"/>
</dbReference>
<dbReference type="RefSeq" id="WP_015748942.1">
    <property type="nucleotide sequence ID" value="NC_013235.1"/>
</dbReference>
<sequence length="206" mass="20137">MSYPAAGVPAPPPPRGKGMLITGAVLLGLGIVGIVLGIVMTVNAATSLLSKIGAAQTAPATFTSQLDGGSTYAVYEATQGTGAATTVQPTAISVTGPSGAVTVSKTGATVNSVGDNNQNYAEVALFTPPTTGSYTITVAGNGAVVAVAPALSTAAKGFAWIVAVIFGGLFAVVGLILLIIGAVRRSSSRRAQPSQFGGPPGAAPAR</sequence>
<proteinExistence type="predicted"/>
<keyword evidence="1" id="KW-0472">Membrane</keyword>
<keyword evidence="1" id="KW-0812">Transmembrane</keyword>
<dbReference type="AlphaFoldDB" id="C8XGB3"/>
<dbReference type="STRING" id="479431.Namu_3818"/>
<gene>
    <name evidence="2" type="ordered locus">Namu_3818</name>
</gene>
<dbReference type="KEGG" id="nml:Namu_3818"/>
<keyword evidence="1" id="KW-1133">Transmembrane helix</keyword>
<evidence type="ECO:0000256" key="1">
    <source>
        <dbReference type="SAM" id="Phobius"/>
    </source>
</evidence>
<dbReference type="HOGENOM" id="CLU_1330759_0_0_11"/>
<name>C8XGB3_NAKMY</name>
<organism evidence="2 3">
    <name type="scientific">Nakamurella multipartita (strain ATCC 700099 / DSM 44233 / CIP 104796 / JCM 9543 / NBRC 105858 / Y-104)</name>
    <name type="common">Microsphaera multipartita</name>
    <dbReference type="NCBI Taxonomy" id="479431"/>
    <lineage>
        <taxon>Bacteria</taxon>
        <taxon>Bacillati</taxon>
        <taxon>Actinomycetota</taxon>
        <taxon>Actinomycetes</taxon>
        <taxon>Nakamurellales</taxon>
        <taxon>Nakamurellaceae</taxon>
        <taxon>Nakamurella</taxon>
    </lineage>
</organism>